<evidence type="ECO:0000313" key="2">
    <source>
        <dbReference type="EMBL" id="MBP0484239.1"/>
    </source>
</evidence>
<proteinExistence type="predicted"/>
<dbReference type="PANTHER" id="PTHR34310:SF9">
    <property type="entry name" value="BLR5716 PROTEIN"/>
    <property type="match status" value="1"/>
</dbReference>
<dbReference type="InterPro" id="IPR038694">
    <property type="entry name" value="DUF427_sf"/>
</dbReference>
<dbReference type="AlphaFoldDB" id="A0A940MRU2"/>
<comment type="caution">
    <text evidence="2">The sequence shown here is derived from an EMBL/GenBank/DDBJ whole genome shotgun (WGS) entry which is preliminary data.</text>
</comment>
<name>A0A940MRU2_9RHOB</name>
<keyword evidence="3" id="KW-1185">Reference proteome</keyword>
<dbReference type="RefSeq" id="WP_209362373.1">
    <property type="nucleotide sequence ID" value="NZ_JAGISH010000010.1"/>
</dbReference>
<accession>A0A940MRU2</accession>
<evidence type="ECO:0000313" key="3">
    <source>
        <dbReference type="Proteomes" id="UP000675940"/>
    </source>
</evidence>
<dbReference type="EMBL" id="JAGISH010000010">
    <property type="protein sequence ID" value="MBP0484239.1"/>
    <property type="molecule type" value="Genomic_DNA"/>
</dbReference>
<gene>
    <name evidence="2" type="ORF">J5474_17310</name>
</gene>
<dbReference type="Gene3D" id="2.170.150.40">
    <property type="entry name" value="Domain of unknown function (DUF427)"/>
    <property type="match status" value="1"/>
</dbReference>
<dbReference type="InterPro" id="IPR007361">
    <property type="entry name" value="DUF427"/>
</dbReference>
<reference evidence="2" key="1">
    <citation type="submission" date="2021-03" db="EMBL/GenBank/DDBJ databases">
        <title>Sagittula salina sp. nov. strain M10.9X isolated from the marine waste.</title>
        <authorList>
            <person name="Satari L."/>
            <person name="Molina-Menor E."/>
            <person name="Vidal-Verdu A."/>
            <person name="Pascual J."/>
            <person name="Pereto J."/>
            <person name="Porcar M."/>
        </authorList>
    </citation>
    <scope>NUCLEOTIDE SEQUENCE</scope>
    <source>
        <strain evidence="2">M10.9X</strain>
    </source>
</reference>
<dbReference type="Proteomes" id="UP000675940">
    <property type="component" value="Unassembled WGS sequence"/>
</dbReference>
<dbReference type="Pfam" id="PF04248">
    <property type="entry name" value="NTP_transf_9"/>
    <property type="match status" value="1"/>
</dbReference>
<sequence length="116" mass="12506">MTTTKTISITPAVGTWVVRAGGAVLGESSRALEMREGDLPPVIYFPREDIGMAFLDATSHSTSCPLKGTASYYSIMSKSRTYENAVWSYESPLEAAAEIKGHLAFMVQDGVAVEQV</sequence>
<feature type="domain" description="DUF427" evidence="1">
    <location>
        <begin position="17"/>
        <end position="106"/>
    </location>
</feature>
<protein>
    <submittedName>
        <fullName evidence="2">DUF427 domain-containing protein</fullName>
    </submittedName>
</protein>
<dbReference type="PANTHER" id="PTHR34310">
    <property type="entry name" value="DUF427 DOMAIN PROTEIN (AFU_ORTHOLOGUE AFUA_3G02220)"/>
    <property type="match status" value="1"/>
</dbReference>
<evidence type="ECO:0000259" key="1">
    <source>
        <dbReference type="Pfam" id="PF04248"/>
    </source>
</evidence>
<organism evidence="2 3">
    <name type="scientific">Sagittula salina</name>
    <dbReference type="NCBI Taxonomy" id="2820268"/>
    <lineage>
        <taxon>Bacteria</taxon>
        <taxon>Pseudomonadati</taxon>
        <taxon>Pseudomonadota</taxon>
        <taxon>Alphaproteobacteria</taxon>
        <taxon>Rhodobacterales</taxon>
        <taxon>Roseobacteraceae</taxon>
        <taxon>Sagittula</taxon>
    </lineage>
</organism>